<dbReference type="InterPro" id="IPR005844">
    <property type="entry name" value="A-D-PHexomutase_a/b/a-I"/>
</dbReference>
<dbReference type="InterPro" id="IPR036900">
    <property type="entry name" value="A-D-PHexomutase_C_sf"/>
</dbReference>
<dbReference type="PROSITE" id="PS00710">
    <property type="entry name" value="PGM_PMM"/>
    <property type="match status" value="1"/>
</dbReference>
<proteinExistence type="inferred from homology"/>
<evidence type="ECO:0000256" key="2">
    <source>
        <dbReference type="ARBA" id="ARBA00001946"/>
    </source>
</evidence>
<evidence type="ECO:0000256" key="4">
    <source>
        <dbReference type="ARBA" id="ARBA00005189"/>
    </source>
</evidence>
<evidence type="ECO:0000256" key="6">
    <source>
        <dbReference type="ARBA" id="ARBA00012728"/>
    </source>
</evidence>
<dbReference type="Pfam" id="PF02880">
    <property type="entry name" value="PGM_PMM_III"/>
    <property type="match status" value="1"/>
</dbReference>
<evidence type="ECO:0000256" key="10">
    <source>
        <dbReference type="ARBA" id="ARBA00023235"/>
    </source>
</evidence>
<dbReference type="InterPro" id="IPR016066">
    <property type="entry name" value="A-D-PHexomutase_CS"/>
</dbReference>
<dbReference type="InterPro" id="IPR005843">
    <property type="entry name" value="A-D-PHexomutase_C"/>
</dbReference>
<dbReference type="GO" id="GO:0008973">
    <property type="term" value="F:phosphopentomutase activity"/>
    <property type="evidence" value="ECO:0007669"/>
    <property type="project" value="TreeGrafter"/>
</dbReference>
<evidence type="ECO:0000256" key="14">
    <source>
        <dbReference type="RuleBase" id="RU004326"/>
    </source>
</evidence>
<evidence type="ECO:0000256" key="7">
    <source>
        <dbReference type="ARBA" id="ARBA00022553"/>
    </source>
</evidence>
<dbReference type="InterPro" id="IPR005841">
    <property type="entry name" value="Alpha-D-phosphohexomutase_SF"/>
</dbReference>
<reference evidence="19" key="1">
    <citation type="submission" date="2021-04" db="EMBL/GenBank/DDBJ databases">
        <title>Proteiniclasticum sedimins sp. nov., an obligate anaerobic bacterium isolated from anaerobic sludge.</title>
        <authorList>
            <person name="Liu J."/>
        </authorList>
    </citation>
    <scope>NUCLEOTIDE SEQUENCE</scope>
    <source>
        <strain evidence="19">BAD-10</strain>
    </source>
</reference>
<dbReference type="RefSeq" id="WP_211799398.1">
    <property type="nucleotide sequence ID" value="NZ_JAGSCS010000001.1"/>
</dbReference>
<feature type="domain" description="Alpha-D-phosphohexomutase alpha/beta/alpha" evidence="17">
    <location>
        <begin position="206"/>
        <end position="313"/>
    </location>
</feature>
<dbReference type="GO" id="GO:0006166">
    <property type="term" value="P:purine ribonucleoside salvage"/>
    <property type="evidence" value="ECO:0007669"/>
    <property type="project" value="TreeGrafter"/>
</dbReference>
<dbReference type="Pfam" id="PF00408">
    <property type="entry name" value="PGM_PMM_IV"/>
    <property type="match status" value="1"/>
</dbReference>
<evidence type="ECO:0000256" key="12">
    <source>
        <dbReference type="ARBA" id="ARBA00041398"/>
    </source>
</evidence>
<dbReference type="AlphaFoldDB" id="A0A941CMZ6"/>
<dbReference type="CDD" id="cd05799">
    <property type="entry name" value="PGM2"/>
    <property type="match status" value="1"/>
</dbReference>
<comment type="pathway">
    <text evidence="3">Glycolipid metabolism; diglucosyl-diacylglycerol biosynthesis.</text>
</comment>
<dbReference type="GO" id="GO:0004614">
    <property type="term" value="F:phosphoglucomutase activity"/>
    <property type="evidence" value="ECO:0007669"/>
    <property type="project" value="UniProtKB-EC"/>
</dbReference>
<feature type="domain" description="Alpha-D-phosphohexomutase alpha/beta/alpha" evidence="16">
    <location>
        <begin position="42"/>
        <end position="175"/>
    </location>
</feature>
<protein>
    <recommendedName>
        <fullName evidence="11">Phosphoglucomutase</fullName>
        <ecNumber evidence="6">5.4.2.2</ecNumber>
    </recommendedName>
    <alternativeName>
        <fullName evidence="13">Alpha-phosphoglucomutase</fullName>
    </alternativeName>
    <alternativeName>
        <fullName evidence="12">Glucose phosphomutase</fullName>
    </alternativeName>
</protein>
<evidence type="ECO:0000313" key="19">
    <source>
        <dbReference type="EMBL" id="MBR0574884.1"/>
    </source>
</evidence>
<comment type="cofactor">
    <cofactor evidence="2">
        <name>Mg(2+)</name>
        <dbReference type="ChEBI" id="CHEBI:18420"/>
    </cofactor>
</comment>
<evidence type="ECO:0000259" key="16">
    <source>
        <dbReference type="Pfam" id="PF02878"/>
    </source>
</evidence>
<evidence type="ECO:0000256" key="9">
    <source>
        <dbReference type="ARBA" id="ARBA00022842"/>
    </source>
</evidence>
<evidence type="ECO:0000256" key="13">
    <source>
        <dbReference type="ARBA" id="ARBA00041467"/>
    </source>
</evidence>
<evidence type="ECO:0000256" key="11">
    <source>
        <dbReference type="ARBA" id="ARBA00039995"/>
    </source>
</evidence>
<dbReference type="GO" id="GO:0000287">
    <property type="term" value="F:magnesium ion binding"/>
    <property type="evidence" value="ECO:0007669"/>
    <property type="project" value="InterPro"/>
</dbReference>
<evidence type="ECO:0000256" key="8">
    <source>
        <dbReference type="ARBA" id="ARBA00022723"/>
    </source>
</evidence>
<dbReference type="PANTHER" id="PTHR45745:SF1">
    <property type="entry name" value="PHOSPHOGLUCOMUTASE 2B-RELATED"/>
    <property type="match status" value="1"/>
</dbReference>
<dbReference type="Pfam" id="PF02878">
    <property type="entry name" value="PGM_PMM_I"/>
    <property type="match status" value="1"/>
</dbReference>
<dbReference type="Gene3D" id="3.30.310.50">
    <property type="entry name" value="Alpha-D-phosphohexomutase, C-terminal domain"/>
    <property type="match status" value="1"/>
</dbReference>
<dbReference type="Gene3D" id="3.40.120.10">
    <property type="entry name" value="Alpha-D-Glucose-1,6-Bisphosphate, subunit A, domain 3"/>
    <property type="match status" value="3"/>
</dbReference>
<evidence type="ECO:0000259" key="17">
    <source>
        <dbReference type="Pfam" id="PF02879"/>
    </source>
</evidence>
<keyword evidence="9 14" id="KW-0460">Magnesium</keyword>
<accession>A0A941CMZ6</accession>
<keyword evidence="20" id="KW-1185">Reference proteome</keyword>
<keyword evidence="8 14" id="KW-0479">Metal-binding</keyword>
<evidence type="ECO:0000256" key="5">
    <source>
        <dbReference type="ARBA" id="ARBA00010231"/>
    </source>
</evidence>
<comment type="catalytic activity">
    <reaction evidence="1">
        <text>alpha-D-glucose 1-phosphate = alpha-D-glucose 6-phosphate</text>
        <dbReference type="Rhea" id="RHEA:23536"/>
        <dbReference type="ChEBI" id="CHEBI:58225"/>
        <dbReference type="ChEBI" id="CHEBI:58601"/>
        <dbReference type="EC" id="5.4.2.2"/>
    </reaction>
</comment>
<evidence type="ECO:0000259" key="18">
    <source>
        <dbReference type="Pfam" id="PF02880"/>
    </source>
</evidence>
<name>A0A941CMZ6_9CLOT</name>
<dbReference type="PRINTS" id="PR00509">
    <property type="entry name" value="PGMPMM"/>
</dbReference>
<sequence>MSYGEKYQQWLTSEYVSEEFKTELRGITDEKEIEDRFYRELEFGTAGLRGVLGAGTNRMNIHTVGKATEGLARYLVETTENPSCAIAYDSRIKSDEFAKISALILAAHGVKVYLYEELAPVPLLSFAVRHYETSAGVVITASHNPKEYNGYKVYGAYGGQVTDEEADRILAKIGEVQDFSHVRTITEEEALAQGLLEYIGEDVTRTYIEAIKSLTVKKALVADHAKELKIIYTPLHGTGNKPVRRVLAELGYTQVHVVPEQELPDGTFPTAPYPNPENPQVFTLALEMAKTIQPDIIFGTDPDADRVGVIVKDSAGNDQVLSGNQIGMLITYYLLTAMKEEGKIPANGAVIKTIVSTESVRSIAQDFGVDLLDVLTGFKYIGEKIEEFKATGEKTFIFGFEESFGFLAGTFVRDKDAVVASMILCEIATYYKTKGMTLYDALLEIYTKYGFFREDIQSFTRTGKDGQEQIGQCIEYFRQNNLSEVGGVKTLFKEDYKRRERLDLQEGQITPITLPSSNVIKYTLADGSWFVVRPSGTEPKMKAYVAVRGASLKDSEEKLAAFKKTIIDIVNQGFNA</sequence>
<comment type="pathway">
    <text evidence="4">Lipid metabolism.</text>
</comment>
<feature type="domain" description="Alpha-D-phosphohexomutase alpha/beta/alpha" evidence="18">
    <location>
        <begin position="323"/>
        <end position="449"/>
    </location>
</feature>
<dbReference type="EC" id="5.4.2.2" evidence="6"/>
<organism evidence="19 20">
    <name type="scientific">Proteiniclasticum sediminis</name>
    <dbReference type="NCBI Taxonomy" id="2804028"/>
    <lineage>
        <taxon>Bacteria</taxon>
        <taxon>Bacillati</taxon>
        <taxon>Bacillota</taxon>
        <taxon>Clostridia</taxon>
        <taxon>Eubacteriales</taxon>
        <taxon>Clostridiaceae</taxon>
        <taxon>Proteiniclasticum</taxon>
    </lineage>
</organism>
<comment type="similarity">
    <text evidence="5 14">Belongs to the phosphohexose mutase family.</text>
</comment>
<keyword evidence="7" id="KW-0597">Phosphoprotein</keyword>
<evidence type="ECO:0000259" key="15">
    <source>
        <dbReference type="Pfam" id="PF00408"/>
    </source>
</evidence>
<dbReference type="GO" id="GO:0005975">
    <property type="term" value="P:carbohydrate metabolic process"/>
    <property type="evidence" value="ECO:0007669"/>
    <property type="project" value="InterPro"/>
</dbReference>
<dbReference type="PANTHER" id="PTHR45745">
    <property type="entry name" value="PHOSPHOMANNOMUTASE 45A"/>
    <property type="match status" value="1"/>
</dbReference>
<keyword evidence="10" id="KW-0413">Isomerase</keyword>
<dbReference type="EMBL" id="JAGSCS010000001">
    <property type="protein sequence ID" value="MBR0574884.1"/>
    <property type="molecule type" value="Genomic_DNA"/>
</dbReference>
<dbReference type="Pfam" id="PF02879">
    <property type="entry name" value="PGM_PMM_II"/>
    <property type="match status" value="1"/>
</dbReference>
<evidence type="ECO:0000313" key="20">
    <source>
        <dbReference type="Proteomes" id="UP000675379"/>
    </source>
</evidence>
<comment type="caution">
    <text evidence="19">The sequence shown here is derived from an EMBL/GenBank/DDBJ whole genome shotgun (WGS) entry which is preliminary data.</text>
</comment>
<evidence type="ECO:0000256" key="1">
    <source>
        <dbReference type="ARBA" id="ARBA00000443"/>
    </source>
</evidence>
<evidence type="ECO:0000256" key="3">
    <source>
        <dbReference type="ARBA" id="ARBA00005164"/>
    </source>
</evidence>
<gene>
    <name evidence="19" type="ORF">KCG48_00880</name>
</gene>
<dbReference type="InterPro" id="IPR016055">
    <property type="entry name" value="A-D-PHexomutase_a/b/a-I/II/III"/>
</dbReference>
<dbReference type="SUPFAM" id="SSF53738">
    <property type="entry name" value="Phosphoglucomutase, first 3 domains"/>
    <property type="match status" value="3"/>
</dbReference>
<dbReference type="Proteomes" id="UP000675379">
    <property type="component" value="Unassembled WGS sequence"/>
</dbReference>
<dbReference type="InterPro" id="IPR005846">
    <property type="entry name" value="A-D-PHexomutase_a/b/a-III"/>
</dbReference>
<dbReference type="InterPro" id="IPR005845">
    <property type="entry name" value="A-D-PHexomutase_a/b/a-II"/>
</dbReference>
<dbReference type="SUPFAM" id="SSF55957">
    <property type="entry name" value="Phosphoglucomutase, C-terminal domain"/>
    <property type="match status" value="1"/>
</dbReference>
<feature type="domain" description="Alpha-D-phosphohexomutase C-terminal" evidence="15">
    <location>
        <begin position="516"/>
        <end position="546"/>
    </location>
</feature>